<feature type="domain" description="CHAT" evidence="2">
    <location>
        <begin position="591"/>
        <end position="860"/>
    </location>
</feature>
<dbReference type="Proteomes" id="UP000621799">
    <property type="component" value="Unassembled WGS sequence"/>
</dbReference>
<dbReference type="InterPro" id="IPR011990">
    <property type="entry name" value="TPR-like_helical_dom_sf"/>
</dbReference>
<keyword evidence="4" id="KW-1185">Reference proteome</keyword>
<dbReference type="AlphaFoldDB" id="A0A928VXA0"/>
<evidence type="ECO:0000313" key="4">
    <source>
        <dbReference type="Proteomes" id="UP000621799"/>
    </source>
</evidence>
<dbReference type="Gene3D" id="1.25.40.10">
    <property type="entry name" value="Tetratricopeptide repeat domain"/>
    <property type="match status" value="3"/>
</dbReference>
<dbReference type="EMBL" id="JADEXN010000044">
    <property type="protein sequence ID" value="MBE9039961.1"/>
    <property type="molecule type" value="Genomic_DNA"/>
</dbReference>
<dbReference type="InterPro" id="IPR019734">
    <property type="entry name" value="TPR_rpt"/>
</dbReference>
<evidence type="ECO:0000256" key="1">
    <source>
        <dbReference type="SAM" id="SignalP"/>
    </source>
</evidence>
<dbReference type="SUPFAM" id="SSF48452">
    <property type="entry name" value="TPR-like"/>
    <property type="match status" value="3"/>
</dbReference>
<accession>A0A928VXA0</accession>
<evidence type="ECO:0000313" key="3">
    <source>
        <dbReference type="EMBL" id="MBE9039961.1"/>
    </source>
</evidence>
<evidence type="ECO:0000259" key="2">
    <source>
        <dbReference type="Pfam" id="PF12770"/>
    </source>
</evidence>
<dbReference type="Pfam" id="PF13424">
    <property type="entry name" value="TPR_12"/>
    <property type="match status" value="1"/>
</dbReference>
<gene>
    <name evidence="3" type="ORF">IQ235_04035</name>
</gene>
<dbReference type="SMART" id="SM00028">
    <property type="entry name" value="TPR"/>
    <property type="match status" value="6"/>
</dbReference>
<dbReference type="InterPro" id="IPR024983">
    <property type="entry name" value="CHAT_dom"/>
</dbReference>
<keyword evidence="1" id="KW-0732">Signal</keyword>
<dbReference type="PANTHER" id="PTHR10098">
    <property type="entry name" value="RAPSYN-RELATED"/>
    <property type="match status" value="1"/>
</dbReference>
<organism evidence="3 4">
    <name type="scientific">Zarconia navalis LEGE 11467</name>
    <dbReference type="NCBI Taxonomy" id="1828826"/>
    <lineage>
        <taxon>Bacteria</taxon>
        <taxon>Bacillati</taxon>
        <taxon>Cyanobacteriota</taxon>
        <taxon>Cyanophyceae</taxon>
        <taxon>Oscillatoriophycideae</taxon>
        <taxon>Oscillatoriales</taxon>
        <taxon>Oscillatoriales incertae sedis</taxon>
        <taxon>Zarconia</taxon>
        <taxon>Zarconia navalis</taxon>
    </lineage>
</organism>
<feature type="signal peptide" evidence="1">
    <location>
        <begin position="1"/>
        <end position="23"/>
    </location>
</feature>
<dbReference type="RefSeq" id="WP_264320218.1">
    <property type="nucleotide sequence ID" value="NZ_JADEXN010000044.1"/>
</dbReference>
<name>A0A928VXA0_9CYAN</name>
<reference evidence="3" key="1">
    <citation type="submission" date="2020-10" db="EMBL/GenBank/DDBJ databases">
        <authorList>
            <person name="Castelo-Branco R."/>
            <person name="Eusebio N."/>
            <person name="Adriana R."/>
            <person name="Vieira A."/>
            <person name="Brugerolle De Fraissinette N."/>
            <person name="Rezende De Castro R."/>
            <person name="Schneider M.P."/>
            <person name="Vasconcelos V."/>
            <person name="Leao P.N."/>
        </authorList>
    </citation>
    <scope>NUCLEOTIDE SEQUENCE</scope>
    <source>
        <strain evidence="3">LEGE 11467</strain>
    </source>
</reference>
<protein>
    <submittedName>
        <fullName evidence="3">CHAT domain-containing protein</fullName>
    </submittedName>
</protein>
<dbReference type="PANTHER" id="PTHR10098:SF112">
    <property type="entry name" value="SLR0380 PROTEIN"/>
    <property type="match status" value="1"/>
</dbReference>
<sequence>MHLPIRSGLLALLCVNPFLTGFALPPSNPASDLPISVYSGQTTTGLERGRQHYRAGQFSEALELWEGAAREYQNRGEPIERALSLSSIALAAHKLGRWERARESIEQSLSLLQAQPGLDDRGLVILAQALHTQGVLQQALGQPEAALETWERAEATYAEAGDEVGVSGSQIDRAQVWQTLGSYRRAATLLERTNERLQEQPDDGLKAAGLRSLGVALQVLGRLEESQSALGQSLAIARQLNDPDAIAATLFQLGNTARALPEGTDAAIAYYQQAAATAVSPLTQLQAQLNHLNLRLKTQEGDDFSSLLSAIESNLDRLPPSRGGIYARVNFAELSMTASAQNPTDLDTQLPATNTPRNNDRIARHLATAIAIAKDLNDPKAESYALGYLGQLYESNQQWQTARNLTEQAIILSEAANASEIAYRWQWQLGRILKQDSDISGAIVAYKEAVKTLGSLRSDLVRDPEAQVSFRERVEPVYRELVDLLLRSNPSQANLKDARQVLESLQLAELDNFLREACLDAQPQQIDRIDPTAAVVYPIILPDRLAVVLSLPDGTLRHYQTPLPSEDVERLIGEMRQSLNPAFPNQLRLQLSQQLYDWLLRPIEADLGTHAIETLVFIPDGGFRNIPIAALHDGERYTIEKYGVAISPGLQLLEPKSLDLDRLAILTGGLTEARQGFSALPAVAFEISQIAAKATAQVFLDRDFTRLTLKDRIDIIGFPIIHLATHGQFSSNPEDTFILTWEDKIGVKEFTDLLTVREQNRATPIELLVLSACQTALGDRRAALGLAGLAVRSGARSTLATLWNVNDESTAVLMVKFYQQLIEGPGINKAKALRQAQISLLQDPTYKHPYFWAPFILVGNWL</sequence>
<feature type="chain" id="PRO_5037252194" evidence="1">
    <location>
        <begin position="24"/>
        <end position="862"/>
    </location>
</feature>
<comment type="caution">
    <text evidence="3">The sequence shown here is derived from an EMBL/GenBank/DDBJ whole genome shotgun (WGS) entry which is preliminary data.</text>
</comment>
<proteinExistence type="predicted"/>
<dbReference type="Pfam" id="PF12770">
    <property type="entry name" value="CHAT"/>
    <property type="match status" value="1"/>
</dbReference>